<reference evidence="2 3" key="1">
    <citation type="submission" date="2014-03" db="EMBL/GenBank/DDBJ databases">
        <title>complete genome sequence of Flavobacteriaceae bacterium JBKA-6.</title>
        <authorList>
            <person name="Takano T."/>
            <person name="Nakamura Y."/>
            <person name="Takuma S."/>
            <person name="Yasuike M."/>
            <person name="Matsuyama T."/>
            <person name="Sakai T."/>
            <person name="Fujiwara A."/>
            <person name="Kimoto K."/>
            <person name="Fukuda Y."/>
            <person name="Kondo H."/>
            <person name="Hirono I."/>
            <person name="Nakayasu C."/>
        </authorList>
    </citation>
    <scope>NUCLEOTIDE SEQUENCE [LARGE SCALE GENOMIC DNA]</scope>
    <source>
        <strain evidence="2 3">JBKA-6</strain>
    </source>
</reference>
<dbReference type="AlphaFoldDB" id="A0A1J1DX85"/>
<organism evidence="2 3">
    <name type="scientific">Ichthyobacterium seriolicida</name>
    <dbReference type="NCBI Taxonomy" id="242600"/>
    <lineage>
        <taxon>Bacteria</taxon>
        <taxon>Pseudomonadati</taxon>
        <taxon>Bacteroidota</taxon>
        <taxon>Flavobacteriia</taxon>
        <taxon>Flavobacteriales</taxon>
        <taxon>Ichthyobacteriaceae</taxon>
        <taxon>Ichthyobacterium</taxon>
    </lineage>
</organism>
<dbReference type="KEGG" id="ise:JBKA6_0436"/>
<dbReference type="EMBL" id="AP014564">
    <property type="protein sequence ID" value="BAV94449.1"/>
    <property type="molecule type" value="Genomic_DNA"/>
</dbReference>
<name>A0A1J1DX85_9FLAO</name>
<feature type="domain" description="Transposase DDE" evidence="1">
    <location>
        <begin position="10"/>
        <end position="53"/>
    </location>
</feature>
<evidence type="ECO:0000313" key="3">
    <source>
        <dbReference type="Proteomes" id="UP000243197"/>
    </source>
</evidence>
<keyword evidence="3" id="KW-1185">Reference proteome</keyword>
<dbReference type="Proteomes" id="UP000243197">
    <property type="component" value="Chromosome"/>
</dbReference>
<dbReference type="OrthoDB" id="706456at2"/>
<dbReference type="InterPro" id="IPR025668">
    <property type="entry name" value="Tnp_DDE_dom"/>
</dbReference>
<protein>
    <submittedName>
        <fullName evidence="2">Transposase</fullName>
    </submittedName>
</protein>
<sequence>MENSLVTKDISKDLRNNLFERGVELITSVKNNMKNALMPMFDKLFLRKRSIIDHQ</sequence>
<gene>
    <name evidence="2" type="ORF">JBKA6_0436</name>
</gene>
<dbReference type="Pfam" id="PF13612">
    <property type="entry name" value="DDE_Tnp_1_3"/>
    <property type="match status" value="1"/>
</dbReference>
<proteinExistence type="predicted"/>
<evidence type="ECO:0000313" key="2">
    <source>
        <dbReference type="EMBL" id="BAV94449.1"/>
    </source>
</evidence>
<accession>A0A1J1DX85</accession>
<evidence type="ECO:0000259" key="1">
    <source>
        <dbReference type="Pfam" id="PF13612"/>
    </source>
</evidence>